<reference evidence="13" key="2">
    <citation type="submission" date="2025-08" db="UniProtKB">
        <authorList>
            <consortium name="Ensembl"/>
        </authorList>
    </citation>
    <scope>IDENTIFICATION</scope>
    <source>
        <strain evidence="13">Isolate ISIS603380</strain>
    </source>
</reference>
<evidence type="ECO:0000256" key="2">
    <source>
        <dbReference type="ARBA" id="ARBA00022692"/>
    </source>
</evidence>
<feature type="region of interest" description="Disordered" evidence="9">
    <location>
        <begin position="536"/>
        <end position="623"/>
    </location>
</feature>
<evidence type="ECO:0000256" key="10">
    <source>
        <dbReference type="SAM" id="Phobius"/>
    </source>
</evidence>
<dbReference type="Pfam" id="PF21460">
    <property type="entry name" value="IL3Rb_N"/>
    <property type="match status" value="1"/>
</dbReference>
<proteinExistence type="predicted"/>
<feature type="compositionally biased region" description="Polar residues" evidence="9">
    <location>
        <begin position="551"/>
        <end position="560"/>
    </location>
</feature>
<dbReference type="Proteomes" id="UP000007646">
    <property type="component" value="Unassembled WGS sequence"/>
</dbReference>
<keyword evidence="6" id="KW-1015">Disulfide bond</keyword>
<dbReference type="SUPFAM" id="SSF49265">
    <property type="entry name" value="Fibronectin type III"/>
    <property type="match status" value="4"/>
</dbReference>
<dbReference type="PROSITE" id="PS01355">
    <property type="entry name" value="HEMATOPO_REC_S_F1"/>
    <property type="match status" value="1"/>
</dbReference>
<dbReference type="eggNOG" id="ENOG502RP2T">
    <property type="taxonomic scope" value="Eukaryota"/>
</dbReference>
<feature type="domain" description="Fibronectin type-III" evidence="12">
    <location>
        <begin position="137"/>
        <end position="244"/>
    </location>
</feature>
<reference evidence="13" key="3">
    <citation type="submission" date="2025-09" db="UniProtKB">
        <authorList>
            <consortium name="Ensembl"/>
        </authorList>
    </citation>
    <scope>IDENTIFICATION</scope>
    <source>
        <strain evidence="13">Isolate ISIS603380</strain>
    </source>
</reference>
<dbReference type="InParanoid" id="G3SXI4"/>
<dbReference type="Pfam" id="PF09067">
    <property type="entry name" value="EpoR_lig-bind"/>
    <property type="match status" value="1"/>
</dbReference>
<evidence type="ECO:0000256" key="1">
    <source>
        <dbReference type="ARBA" id="ARBA00004479"/>
    </source>
</evidence>
<evidence type="ECO:0000313" key="14">
    <source>
        <dbReference type="Proteomes" id="UP000007646"/>
    </source>
</evidence>
<keyword evidence="5 10" id="KW-0472">Membrane</keyword>
<evidence type="ECO:0000256" key="3">
    <source>
        <dbReference type="ARBA" id="ARBA00022729"/>
    </source>
</evidence>
<feature type="compositionally biased region" description="Pro residues" evidence="9">
    <location>
        <begin position="567"/>
        <end position="576"/>
    </location>
</feature>
<dbReference type="STRING" id="9785.ENSLAFP00000005120"/>
<feature type="region of interest" description="Disordered" evidence="9">
    <location>
        <begin position="654"/>
        <end position="810"/>
    </location>
</feature>
<feature type="region of interest" description="Disordered" evidence="9">
    <location>
        <begin position="221"/>
        <end position="244"/>
    </location>
</feature>
<evidence type="ECO:0000256" key="7">
    <source>
        <dbReference type="ARBA" id="ARBA00023170"/>
    </source>
</evidence>
<reference evidence="13 14" key="1">
    <citation type="submission" date="2009-06" db="EMBL/GenBank/DDBJ databases">
        <title>The Genome Sequence of Loxodonta africana (African elephant).</title>
        <authorList>
            <person name="Di Palma F."/>
            <person name="Heiman D."/>
            <person name="Young S."/>
            <person name="Johnson J."/>
            <person name="Lander E.S."/>
            <person name="Lindblad-Toh K."/>
        </authorList>
    </citation>
    <scope>NUCLEOTIDE SEQUENCE [LARGE SCALE GENOMIC DNA]</scope>
    <source>
        <strain evidence="13 14">Isolate ISIS603380</strain>
    </source>
</reference>
<keyword evidence="7" id="KW-0675">Receptor</keyword>
<feature type="chain" id="PRO_5046410311" description="Fibronectin type-III domain-containing protein" evidence="11">
    <location>
        <begin position="29"/>
        <end position="895"/>
    </location>
</feature>
<dbReference type="InterPro" id="IPR003961">
    <property type="entry name" value="FN3_dom"/>
</dbReference>
<comment type="subcellular location">
    <subcellularLocation>
        <location evidence="1">Membrane</location>
        <topology evidence="1">Single-pass type I membrane protein</topology>
    </subcellularLocation>
</comment>
<dbReference type="InterPro" id="IPR003531">
    <property type="entry name" value="Hempt_rcpt_S_F1_CS"/>
</dbReference>
<evidence type="ECO:0000256" key="6">
    <source>
        <dbReference type="ARBA" id="ARBA00023157"/>
    </source>
</evidence>
<accession>G3SXI4</accession>
<dbReference type="InterPro" id="IPR048668">
    <property type="entry name" value="IL3RB_N"/>
</dbReference>
<dbReference type="OMA" id="LRFCGMY"/>
<feature type="transmembrane region" description="Helical" evidence="10">
    <location>
        <begin position="446"/>
        <end position="472"/>
    </location>
</feature>
<keyword evidence="8" id="KW-0325">Glycoprotein</keyword>
<evidence type="ECO:0000256" key="8">
    <source>
        <dbReference type="ARBA" id="ARBA00023180"/>
    </source>
</evidence>
<dbReference type="GeneTree" id="ENSGT00510000048963"/>
<dbReference type="PROSITE" id="PS50853">
    <property type="entry name" value="FN3"/>
    <property type="match status" value="2"/>
</dbReference>
<keyword evidence="3 11" id="KW-0732">Signal</keyword>
<dbReference type="InterPro" id="IPR013783">
    <property type="entry name" value="Ig-like_fold"/>
</dbReference>
<dbReference type="AlphaFoldDB" id="G3SXI4"/>
<sequence length="895" mass="98235">MAREMLLMRGLLPIILLALYGGPSMVGAQEAVPLQSLRCYNDYTSRIKCRWMDTEAAQRYINVTLYRRLDDDPPEPVPCDLSDDMPWSDCPSPPCVSRRCVISHSFFVIGDNDYFSFQPDRPLGAQLTVTLAQHVQPPEPEDLEVSHAGDGFLLTWRAHLGGLQSRWLSERHLESELVYRRLQDSWEEASTLYSSSSQAVLGPEHLVPSSTYVARVRTRLAPGAGHSGKPSKWSPEVRWDSQPGDEAQPQNLQCFFNGADVLSCFWDVRSVVASSVPFTLFYKPSRDTEEKECSPVLKEKLSSPYTRHRCQIPVLDSETHDQYTVSVKPKKEEKLIKSSEHIQMDRPTLNVTKDGDSYMLRWETQKQYYGHIRHSFEVQYRKDTDSWEESKTQTLENTYNMPLLPLEPSTRYWARVRVKPSLSSYNGIWSEWSEELSWDTEWVLPMWVLVLILILVTLALLPALRFCGVYAYRLNQKWKEKIPNPSKSYLFQNGGAGLRVPDSTSVFTSRSLLHKWPCDSLIPELEGVFPAHCGDSELSPLTTENPKDTCDSPSGPNMTPATLEPMEQPPSPPPGVFLPSKRPESQASSFDFNGPYLRSPHSRSLPDVWGQLTSPDVGRSEKPLPPGSLEYLCLPAGGQVQLVPLAQAMGQSRVTDVEGLPSPGSEGSFSLQSGKGPAPPLPGPMVGACDPKDSPPALPTGAGSPQDSVVASGYVTTADLVFDPPPEPSGTLTPPLGRPSHQDPSSCPGLASGPPGGPSPLQPGFEAPPTTGQPPKSPLCSPVSAVPNSSVLSPGEPQVHEASGSPHPKGLLVLQQVGDYCFLPGVGPGLLSPQSKPSPPDPCPEMGVLDPVFQAKKPPGPAMAQVPAVQLFKAMKQQDYLLLPPWEAGRPKEVC</sequence>
<feature type="signal peptide" evidence="11">
    <location>
        <begin position="1"/>
        <end position="28"/>
    </location>
</feature>
<evidence type="ECO:0000256" key="4">
    <source>
        <dbReference type="ARBA" id="ARBA00022989"/>
    </source>
</evidence>
<dbReference type="InterPro" id="IPR015152">
    <property type="entry name" value="Growth/epo_recpt_lig-bind"/>
</dbReference>
<dbReference type="PANTHER" id="PTHR23037">
    <property type="entry name" value="CYTOKINE RECEPTOR"/>
    <property type="match status" value="1"/>
</dbReference>
<evidence type="ECO:0000256" key="5">
    <source>
        <dbReference type="ARBA" id="ARBA00023136"/>
    </source>
</evidence>
<evidence type="ECO:0000313" key="13">
    <source>
        <dbReference type="Ensembl" id="ENSLAFP00000005120.4"/>
    </source>
</evidence>
<keyword evidence="4 10" id="KW-1133">Transmembrane helix</keyword>
<dbReference type="PANTHER" id="PTHR23037:SF22">
    <property type="entry name" value="CYTOKINE RECEPTOR COMMON SUBUNIT BETA"/>
    <property type="match status" value="1"/>
</dbReference>
<organism evidence="13 14">
    <name type="scientific">Loxodonta africana</name>
    <name type="common">African elephant</name>
    <dbReference type="NCBI Taxonomy" id="9785"/>
    <lineage>
        <taxon>Eukaryota</taxon>
        <taxon>Metazoa</taxon>
        <taxon>Chordata</taxon>
        <taxon>Craniata</taxon>
        <taxon>Vertebrata</taxon>
        <taxon>Euteleostomi</taxon>
        <taxon>Mammalia</taxon>
        <taxon>Eutheria</taxon>
        <taxon>Afrotheria</taxon>
        <taxon>Proboscidea</taxon>
        <taxon>Elephantidae</taxon>
        <taxon>Loxodonta</taxon>
    </lineage>
</organism>
<dbReference type="GO" id="GO:0004896">
    <property type="term" value="F:cytokine receptor activity"/>
    <property type="evidence" value="ECO:0007669"/>
    <property type="project" value="InterPro"/>
</dbReference>
<dbReference type="CDD" id="cd00063">
    <property type="entry name" value="FN3"/>
    <property type="match status" value="1"/>
</dbReference>
<dbReference type="Ensembl" id="ENSLAFT00000006107.4">
    <property type="protein sequence ID" value="ENSLAFP00000005120.4"/>
    <property type="gene ID" value="ENSLAFG00000006108.4"/>
</dbReference>
<dbReference type="HOGENOM" id="CLU_015884_0_0_1"/>
<evidence type="ECO:0000256" key="9">
    <source>
        <dbReference type="SAM" id="MobiDB-lite"/>
    </source>
</evidence>
<dbReference type="GO" id="GO:0009897">
    <property type="term" value="C:external side of plasma membrane"/>
    <property type="evidence" value="ECO:0007669"/>
    <property type="project" value="TreeGrafter"/>
</dbReference>
<feature type="compositionally biased region" description="Low complexity" evidence="9">
    <location>
        <begin position="744"/>
        <end position="753"/>
    </location>
</feature>
<dbReference type="SMART" id="SM00060">
    <property type="entry name" value="FN3"/>
    <property type="match status" value="2"/>
</dbReference>
<feature type="domain" description="Fibronectin type-III" evidence="12">
    <location>
        <begin position="343"/>
        <end position="440"/>
    </location>
</feature>
<protein>
    <recommendedName>
        <fullName evidence="12">Fibronectin type-III domain-containing protein</fullName>
    </recommendedName>
</protein>
<keyword evidence="2 10" id="KW-0812">Transmembrane</keyword>
<evidence type="ECO:0000259" key="12">
    <source>
        <dbReference type="PROSITE" id="PS50853"/>
    </source>
</evidence>
<dbReference type="Gene3D" id="2.60.40.10">
    <property type="entry name" value="Immunoglobulins"/>
    <property type="match status" value="4"/>
</dbReference>
<evidence type="ECO:0000256" key="11">
    <source>
        <dbReference type="SAM" id="SignalP"/>
    </source>
</evidence>
<name>G3SXI4_LOXAF</name>
<dbReference type="InterPro" id="IPR036116">
    <property type="entry name" value="FN3_sf"/>
</dbReference>
<keyword evidence="14" id="KW-1185">Reference proteome</keyword>
<dbReference type="FunCoup" id="G3SXI4">
    <property type="interactions" value="76"/>
</dbReference>